<keyword evidence="6" id="KW-1185">Reference proteome</keyword>
<protein>
    <submittedName>
        <fullName evidence="5">Uu.00g106080.m01.CDS01</fullName>
    </submittedName>
</protein>
<dbReference type="InterPro" id="IPR023828">
    <property type="entry name" value="Peptidase_S8_Ser-AS"/>
</dbReference>
<keyword evidence="1" id="KW-0645">Protease</keyword>
<proteinExistence type="predicted"/>
<reference evidence="5" key="1">
    <citation type="submission" date="2023-10" db="EMBL/GenBank/DDBJ databases">
        <authorList>
            <person name="Hackl T."/>
        </authorList>
    </citation>
    <scope>NUCLEOTIDE SEQUENCE</scope>
</reference>
<evidence type="ECO:0000256" key="1">
    <source>
        <dbReference type="ARBA" id="ARBA00022670"/>
    </source>
</evidence>
<evidence type="ECO:0000259" key="4">
    <source>
        <dbReference type="Pfam" id="PF00082"/>
    </source>
</evidence>
<dbReference type="Gene3D" id="3.40.50.200">
    <property type="entry name" value="Peptidase S8/S53 domain"/>
    <property type="match status" value="1"/>
</dbReference>
<gene>
    <name evidence="5" type="ORF">KHLLAP_LOCUS3682</name>
</gene>
<keyword evidence="2" id="KW-0378">Hydrolase</keyword>
<dbReference type="EMBL" id="CAUWAG010000004">
    <property type="protein sequence ID" value="CAJ2503214.1"/>
    <property type="molecule type" value="Genomic_DNA"/>
</dbReference>
<dbReference type="SUPFAM" id="SSF52743">
    <property type="entry name" value="Subtilisin-like"/>
    <property type="match status" value="1"/>
</dbReference>
<name>A0AAI8VEK4_9PEZI</name>
<feature type="domain" description="Peptidase S8/S53" evidence="4">
    <location>
        <begin position="5"/>
        <end position="100"/>
    </location>
</feature>
<dbReference type="Proteomes" id="UP001295740">
    <property type="component" value="Unassembled WGS sequence"/>
</dbReference>
<dbReference type="Pfam" id="PF00082">
    <property type="entry name" value="Peptidase_S8"/>
    <property type="match status" value="1"/>
</dbReference>
<evidence type="ECO:0000313" key="6">
    <source>
        <dbReference type="Proteomes" id="UP001295740"/>
    </source>
</evidence>
<evidence type="ECO:0000256" key="3">
    <source>
        <dbReference type="ARBA" id="ARBA00022825"/>
    </source>
</evidence>
<dbReference type="InterPro" id="IPR000209">
    <property type="entry name" value="Peptidase_S8/S53_dom"/>
</dbReference>
<dbReference type="AlphaFoldDB" id="A0AAI8VEK4"/>
<sequence>MDVPFVAAAGNHALKEGRHNIDVVPQVLEGTNLPIINAGNADANGIIMPGSQRGDHLWLYATGKDISCYSKDGSILEKESGTSFSTPLVAGEIANLLSRREVPFDTSDGKLVNSLREYLRSNKGSWERTAPDGTKARMLWNGATEKYIQKAKAA</sequence>
<accession>A0AAI8VEK4</accession>
<evidence type="ECO:0000256" key="2">
    <source>
        <dbReference type="ARBA" id="ARBA00022801"/>
    </source>
</evidence>
<comment type="caution">
    <text evidence="5">The sequence shown here is derived from an EMBL/GenBank/DDBJ whole genome shotgun (WGS) entry which is preliminary data.</text>
</comment>
<dbReference type="GO" id="GO:0004252">
    <property type="term" value="F:serine-type endopeptidase activity"/>
    <property type="evidence" value="ECO:0007669"/>
    <property type="project" value="InterPro"/>
</dbReference>
<dbReference type="InterPro" id="IPR036852">
    <property type="entry name" value="Peptidase_S8/S53_dom_sf"/>
</dbReference>
<keyword evidence="3" id="KW-0720">Serine protease</keyword>
<organism evidence="5 6">
    <name type="scientific">Anthostomella pinea</name>
    <dbReference type="NCBI Taxonomy" id="933095"/>
    <lineage>
        <taxon>Eukaryota</taxon>
        <taxon>Fungi</taxon>
        <taxon>Dikarya</taxon>
        <taxon>Ascomycota</taxon>
        <taxon>Pezizomycotina</taxon>
        <taxon>Sordariomycetes</taxon>
        <taxon>Xylariomycetidae</taxon>
        <taxon>Xylariales</taxon>
        <taxon>Xylariaceae</taxon>
        <taxon>Anthostomella</taxon>
    </lineage>
</organism>
<evidence type="ECO:0000313" key="5">
    <source>
        <dbReference type="EMBL" id="CAJ2503214.1"/>
    </source>
</evidence>
<dbReference type="PROSITE" id="PS00138">
    <property type="entry name" value="SUBTILASE_SER"/>
    <property type="match status" value="1"/>
</dbReference>
<dbReference type="GO" id="GO:0006508">
    <property type="term" value="P:proteolysis"/>
    <property type="evidence" value="ECO:0007669"/>
    <property type="project" value="UniProtKB-KW"/>
</dbReference>